<protein>
    <submittedName>
        <fullName evidence="1">Uncharacterized protein</fullName>
    </submittedName>
</protein>
<dbReference type="eggNOG" id="ENOG503297I">
    <property type="taxonomic scope" value="Bacteria"/>
</dbReference>
<reference evidence="1" key="1">
    <citation type="journal article" date="2012" name="J. Bacteriol.">
        <title>Genome Sequence of Streptomyces auratus Strain AGR0001, a Phoslactomycin-Producing Actinomycete.</title>
        <authorList>
            <person name="Han X."/>
            <person name="Li M."/>
            <person name="Ding Z."/>
            <person name="Zhao J."/>
            <person name="Ji K."/>
            <person name="Wen M."/>
            <person name="Lu T."/>
        </authorList>
    </citation>
    <scope>NUCLEOTIDE SEQUENCE [LARGE SCALE GENOMIC DNA]</scope>
    <source>
        <strain evidence="1">AGR0001</strain>
    </source>
</reference>
<gene>
    <name evidence="1" type="ORF">SU9_17285</name>
</gene>
<dbReference type="EMBL" id="AJGV01000102">
    <property type="protein sequence ID" value="EJJ05746.1"/>
    <property type="molecule type" value="Genomic_DNA"/>
</dbReference>
<name>J1ZVJ4_9ACTN</name>
<dbReference type="PATRIC" id="fig|1160718.3.peg.3494"/>
<evidence type="ECO:0000313" key="1">
    <source>
        <dbReference type="EMBL" id="EJJ05746.1"/>
    </source>
</evidence>
<comment type="caution">
    <text evidence="1">The sequence shown here is derived from an EMBL/GenBank/DDBJ whole genome shotgun (WGS) entry which is preliminary data.</text>
</comment>
<dbReference type="STRING" id="1160718.SU9_17285"/>
<sequence length="96" mass="10196">MAAVRAGHAVPMSEYEWDRTTMAVVASALSGDSDGAVELLRPLPQSDVCHIAVRLAAMAADALIVAAQDSGGDREEALSQWQQCILQHEAEYEGGE</sequence>
<dbReference type="AlphaFoldDB" id="J1ZVJ4"/>
<proteinExistence type="predicted"/>
<accession>J1ZVJ4</accession>
<dbReference type="HOGENOM" id="CLU_193860_0_0_11"/>
<organism evidence="1">
    <name type="scientific">Streptomyces auratus AGR0001</name>
    <dbReference type="NCBI Taxonomy" id="1160718"/>
    <lineage>
        <taxon>Bacteria</taxon>
        <taxon>Bacillati</taxon>
        <taxon>Actinomycetota</taxon>
        <taxon>Actinomycetes</taxon>
        <taxon>Kitasatosporales</taxon>
        <taxon>Streptomycetaceae</taxon>
        <taxon>Streptomyces</taxon>
    </lineage>
</organism>